<dbReference type="InterPro" id="IPR007454">
    <property type="entry name" value="UPF0250_YbeD-like"/>
</dbReference>
<dbReference type="Gene3D" id="3.30.70.260">
    <property type="match status" value="1"/>
</dbReference>
<accession>A0AAE3VEI8</accession>
<evidence type="ECO:0000313" key="2">
    <source>
        <dbReference type="Proteomes" id="UP001238163"/>
    </source>
</evidence>
<dbReference type="SUPFAM" id="SSF117991">
    <property type="entry name" value="YbeD/HP0495-like"/>
    <property type="match status" value="1"/>
</dbReference>
<dbReference type="EMBL" id="JAUSVL010000001">
    <property type="protein sequence ID" value="MDQ0289007.1"/>
    <property type="molecule type" value="Genomic_DNA"/>
</dbReference>
<keyword evidence="2" id="KW-1185">Reference proteome</keyword>
<reference evidence="1" key="1">
    <citation type="submission" date="2023-07" db="EMBL/GenBank/DDBJ databases">
        <title>Genomic Encyclopedia of Type Strains, Phase IV (KMG-IV): sequencing the most valuable type-strain genomes for metagenomic binning, comparative biology and taxonomic classification.</title>
        <authorList>
            <person name="Goeker M."/>
        </authorList>
    </citation>
    <scope>NUCLEOTIDE SEQUENCE</scope>
    <source>
        <strain evidence="1">DSM 24202</strain>
    </source>
</reference>
<gene>
    <name evidence="1" type="ORF">J3R75_001114</name>
</gene>
<sequence length="90" mass="9870">MHQLHTEQQLQFPLLWHGRLLTVAPGDGVPMAVEQIYAGMQLGAGVVKRGQLSSSGKYQSWELQAQLPDRATMLALFTALEAIPGVKMLL</sequence>
<name>A0AAE3VEI8_9BACT</name>
<dbReference type="InterPro" id="IPR027471">
    <property type="entry name" value="YbeD-like_sf"/>
</dbReference>
<comment type="caution">
    <text evidence="1">The sequence shown here is derived from an EMBL/GenBank/DDBJ whole genome shotgun (WGS) entry which is preliminary data.</text>
</comment>
<proteinExistence type="predicted"/>
<dbReference type="Proteomes" id="UP001238163">
    <property type="component" value="Unassembled WGS sequence"/>
</dbReference>
<dbReference type="Pfam" id="PF04359">
    <property type="entry name" value="DUF493"/>
    <property type="match status" value="1"/>
</dbReference>
<evidence type="ECO:0000313" key="1">
    <source>
        <dbReference type="EMBL" id="MDQ0289007.1"/>
    </source>
</evidence>
<organism evidence="1 2">
    <name type="scientific">Oligosphaera ethanolica</name>
    <dbReference type="NCBI Taxonomy" id="760260"/>
    <lineage>
        <taxon>Bacteria</taxon>
        <taxon>Pseudomonadati</taxon>
        <taxon>Lentisphaerota</taxon>
        <taxon>Oligosphaeria</taxon>
        <taxon>Oligosphaerales</taxon>
        <taxon>Oligosphaeraceae</taxon>
        <taxon>Oligosphaera</taxon>
    </lineage>
</organism>
<dbReference type="AlphaFoldDB" id="A0AAE3VEI8"/>
<protein>
    <submittedName>
        <fullName evidence="1">Lipoic acid-binding regulatory protein</fullName>
    </submittedName>
</protein>